<keyword evidence="1" id="KW-0812">Transmembrane</keyword>
<name>A0A0F9TIH3_9ZZZZ</name>
<evidence type="ECO:0000313" key="2">
    <source>
        <dbReference type="EMBL" id="KKN81050.1"/>
    </source>
</evidence>
<comment type="caution">
    <text evidence="2">The sequence shown here is derived from an EMBL/GenBank/DDBJ whole genome shotgun (WGS) entry which is preliminary data.</text>
</comment>
<keyword evidence="1" id="KW-1133">Transmembrane helix</keyword>
<accession>A0A0F9TIH3</accession>
<reference evidence="2" key="1">
    <citation type="journal article" date="2015" name="Nature">
        <title>Complex archaea that bridge the gap between prokaryotes and eukaryotes.</title>
        <authorList>
            <person name="Spang A."/>
            <person name="Saw J.H."/>
            <person name="Jorgensen S.L."/>
            <person name="Zaremba-Niedzwiedzka K."/>
            <person name="Martijn J."/>
            <person name="Lind A.E."/>
            <person name="van Eijk R."/>
            <person name="Schleper C."/>
            <person name="Guy L."/>
            <person name="Ettema T.J."/>
        </authorList>
    </citation>
    <scope>NUCLEOTIDE SEQUENCE</scope>
</reference>
<dbReference type="AlphaFoldDB" id="A0A0F9TIH3"/>
<evidence type="ECO:0000256" key="1">
    <source>
        <dbReference type="SAM" id="Phobius"/>
    </source>
</evidence>
<keyword evidence="1" id="KW-0472">Membrane</keyword>
<gene>
    <name evidence="2" type="ORF">LCGC14_0322690</name>
</gene>
<organism evidence="2">
    <name type="scientific">marine sediment metagenome</name>
    <dbReference type="NCBI Taxonomy" id="412755"/>
    <lineage>
        <taxon>unclassified sequences</taxon>
        <taxon>metagenomes</taxon>
        <taxon>ecological metagenomes</taxon>
    </lineage>
</organism>
<protein>
    <submittedName>
        <fullName evidence="2">Uncharacterized protein</fullName>
    </submittedName>
</protein>
<proteinExistence type="predicted"/>
<feature type="transmembrane region" description="Helical" evidence="1">
    <location>
        <begin position="6"/>
        <end position="29"/>
    </location>
</feature>
<dbReference type="EMBL" id="LAZR01000220">
    <property type="protein sequence ID" value="KKN81050.1"/>
    <property type="molecule type" value="Genomic_DNA"/>
</dbReference>
<sequence length="32" mass="3633">MIEVHSWTQAAIAIGALFCLCVFLLWLVLKSR</sequence>